<evidence type="ECO:0000256" key="4">
    <source>
        <dbReference type="SAM" id="MobiDB-lite"/>
    </source>
</evidence>
<proteinExistence type="predicted"/>
<feature type="region of interest" description="Disordered" evidence="4">
    <location>
        <begin position="362"/>
        <end position="387"/>
    </location>
</feature>
<dbReference type="EMBL" id="QMEY01000026">
    <property type="protein sequence ID" value="RBQ15130.1"/>
    <property type="molecule type" value="Genomic_DNA"/>
</dbReference>
<dbReference type="PANTHER" id="PTHR43808:SF9">
    <property type="entry name" value="BLL0789 PROTEIN"/>
    <property type="match status" value="1"/>
</dbReference>
<evidence type="ECO:0000313" key="6">
    <source>
        <dbReference type="EMBL" id="RBQ15130.1"/>
    </source>
</evidence>
<dbReference type="InterPro" id="IPR002933">
    <property type="entry name" value="Peptidase_M20"/>
</dbReference>
<dbReference type="InterPro" id="IPR050072">
    <property type="entry name" value="Peptidase_M20A"/>
</dbReference>
<dbReference type="SUPFAM" id="SSF55031">
    <property type="entry name" value="Bacterial exopeptidase dimerisation domain"/>
    <property type="match status" value="1"/>
</dbReference>
<name>A0A366LNB7_9ACTN</name>
<evidence type="ECO:0000313" key="7">
    <source>
        <dbReference type="Proteomes" id="UP000253303"/>
    </source>
</evidence>
<dbReference type="InterPro" id="IPR011650">
    <property type="entry name" value="Peptidase_M20_dimer"/>
</dbReference>
<dbReference type="Pfam" id="PF07687">
    <property type="entry name" value="M20_dimer"/>
    <property type="match status" value="1"/>
</dbReference>
<dbReference type="OrthoDB" id="9783294at2"/>
<evidence type="ECO:0000259" key="5">
    <source>
        <dbReference type="Pfam" id="PF07687"/>
    </source>
</evidence>
<sequence length="387" mass="39007">MLADLETLVTCETPSADLAALATGAEVTAEVGTRLLGVPPERITVGGRTHLRWDFGDAPARVLLLGHYDTVWPIGTLDRIPWSVTGGVVRGPGCFDMKAGLVMIFHALAALPDRAGITVLVNADEEIGSPTSGALVEESALGRTAALVLEPGADGGALKIARKGVSRHTVEVHGRAAHAGLEPERGINALVEAAHQVRVIAALADPGAGTTVTPTMMSAGSAGNTVPALARVEIDVRAATVAEQLRVETALAGLRPDTPGASLRASTGVSIPPLERAASAGLFDLARRVAADQGIELRGVAVGGGSDGNRTAAAGTPTLDGLGAVGGGAHADDEHVVVAELPGRTALLVALLSELLHELRGGTSGTTKSAPGFVSAGPGEDGGRPAR</sequence>
<dbReference type="InterPro" id="IPR017150">
    <property type="entry name" value="Pept_M20_glutamate_carboxypep"/>
</dbReference>
<keyword evidence="2" id="KW-0378">Hydrolase</keyword>
<keyword evidence="7" id="KW-1185">Reference proteome</keyword>
<dbReference type="Gene3D" id="3.30.70.360">
    <property type="match status" value="1"/>
</dbReference>
<accession>A0A366LNB7</accession>
<reference evidence="6 7" key="1">
    <citation type="submission" date="2018-06" db="EMBL/GenBank/DDBJ databases">
        <title>Sphaerisporangium craniellae sp. nov., isolated from a marine sponge in the South China Sea.</title>
        <authorList>
            <person name="Li L."/>
        </authorList>
    </citation>
    <scope>NUCLEOTIDE SEQUENCE [LARGE SCALE GENOMIC DNA]</scope>
    <source>
        <strain evidence="6 7">LHW63015</strain>
    </source>
</reference>
<dbReference type="AlphaFoldDB" id="A0A366LNB7"/>
<gene>
    <name evidence="6" type="ORF">DP939_37340</name>
</gene>
<dbReference type="Gene3D" id="3.40.630.10">
    <property type="entry name" value="Zn peptidases"/>
    <property type="match status" value="1"/>
</dbReference>
<dbReference type="PANTHER" id="PTHR43808">
    <property type="entry name" value="ACETYLORNITHINE DEACETYLASE"/>
    <property type="match status" value="1"/>
</dbReference>
<dbReference type="SUPFAM" id="SSF53187">
    <property type="entry name" value="Zn-dependent exopeptidases"/>
    <property type="match status" value="1"/>
</dbReference>
<organism evidence="6 7">
    <name type="scientific">Spongiactinospora rosea</name>
    <dbReference type="NCBI Taxonomy" id="2248750"/>
    <lineage>
        <taxon>Bacteria</taxon>
        <taxon>Bacillati</taxon>
        <taxon>Actinomycetota</taxon>
        <taxon>Actinomycetes</taxon>
        <taxon>Streptosporangiales</taxon>
        <taxon>Streptosporangiaceae</taxon>
        <taxon>Spongiactinospora</taxon>
    </lineage>
</organism>
<dbReference type="GO" id="GO:0016787">
    <property type="term" value="F:hydrolase activity"/>
    <property type="evidence" value="ECO:0007669"/>
    <property type="project" value="UniProtKB-KW"/>
</dbReference>
<evidence type="ECO:0000256" key="1">
    <source>
        <dbReference type="ARBA" id="ARBA00022723"/>
    </source>
</evidence>
<dbReference type="Proteomes" id="UP000253303">
    <property type="component" value="Unassembled WGS sequence"/>
</dbReference>
<dbReference type="PIRSF" id="PIRSF037238">
    <property type="entry name" value="Carboxypeptidase_G2"/>
    <property type="match status" value="1"/>
</dbReference>
<feature type="active site" description="Proton acceptor" evidence="3">
    <location>
        <position position="125"/>
    </location>
</feature>
<dbReference type="CDD" id="cd03885">
    <property type="entry name" value="M20_CPDG2"/>
    <property type="match status" value="1"/>
</dbReference>
<dbReference type="GO" id="GO:0046872">
    <property type="term" value="F:metal ion binding"/>
    <property type="evidence" value="ECO:0007669"/>
    <property type="project" value="UniProtKB-KW"/>
</dbReference>
<evidence type="ECO:0000256" key="3">
    <source>
        <dbReference type="PIRSR" id="PIRSR037238-1"/>
    </source>
</evidence>
<dbReference type="InterPro" id="IPR036264">
    <property type="entry name" value="Bact_exopeptidase_dim_dom"/>
</dbReference>
<evidence type="ECO:0000256" key="2">
    <source>
        <dbReference type="ARBA" id="ARBA00022801"/>
    </source>
</evidence>
<comment type="caution">
    <text evidence="6">The sequence shown here is derived from an EMBL/GenBank/DDBJ whole genome shotgun (WGS) entry which is preliminary data.</text>
</comment>
<protein>
    <submittedName>
        <fullName evidence="6">M20 family peptidase</fullName>
    </submittedName>
</protein>
<feature type="active site" evidence="3">
    <location>
        <position position="69"/>
    </location>
</feature>
<feature type="domain" description="Peptidase M20 dimerisation" evidence="5">
    <location>
        <begin position="160"/>
        <end position="248"/>
    </location>
</feature>
<dbReference type="Pfam" id="PF01546">
    <property type="entry name" value="Peptidase_M20"/>
    <property type="match status" value="1"/>
</dbReference>
<keyword evidence="1" id="KW-0479">Metal-binding</keyword>